<gene>
    <name evidence="1" type="ORF">P24_13763</name>
</gene>
<name>K2JBH6_9PROT</name>
<sequence>MTGRTGLEAGWLGFTPGRSNLYRGAWHINEVFQRLRRFDWSGFPGAQPPLHWARFRTLGAGGDRVYRNSALTGVSNQQRGIISVWFRVIGFNANGPAYLWSTRDTGKGTGGRSRIYVNTAGRSFISIVNTVTPIPGAAYLFDTPAGTIVPGGWYHLLGSFDNSLNVRHGYLNDQNMVPLGGSVSGSGSAEWVQTDYQTSNDWASTLPNLLADIGHLYINTAEYLDLSVTANRRKFITSDLQEVNMNVDGSGPTGTAPTVYFAGPAIDWADNKGTGGAFSMTGDLTDDA</sequence>
<organism evidence="1 2">
    <name type="scientific">Oceanibaculum indicum P24</name>
    <dbReference type="NCBI Taxonomy" id="1207063"/>
    <lineage>
        <taxon>Bacteria</taxon>
        <taxon>Pseudomonadati</taxon>
        <taxon>Pseudomonadota</taxon>
        <taxon>Alphaproteobacteria</taxon>
        <taxon>Rhodospirillales</taxon>
        <taxon>Oceanibaculaceae</taxon>
        <taxon>Oceanibaculum</taxon>
    </lineage>
</organism>
<comment type="caution">
    <text evidence="1">The sequence shown here is derived from an EMBL/GenBank/DDBJ whole genome shotgun (WGS) entry which is preliminary data.</text>
</comment>
<evidence type="ECO:0000313" key="2">
    <source>
        <dbReference type="Proteomes" id="UP000006746"/>
    </source>
</evidence>
<evidence type="ECO:0000313" key="1">
    <source>
        <dbReference type="EMBL" id="EKE72478.1"/>
    </source>
</evidence>
<keyword evidence="2" id="KW-1185">Reference proteome</keyword>
<reference evidence="1 2" key="1">
    <citation type="journal article" date="2012" name="J. Bacteriol.">
        <title>Genome Sequence of Oceanibaculum indicum Type Strain P24.</title>
        <authorList>
            <person name="Lai Q."/>
            <person name="Shao Z."/>
        </authorList>
    </citation>
    <scope>NUCLEOTIDE SEQUENCE [LARGE SCALE GENOMIC DNA]</scope>
    <source>
        <strain evidence="1 2">P24</strain>
    </source>
</reference>
<dbReference type="Proteomes" id="UP000006746">
    <property type="component" value="Unassembled WGS sequence"/>
</dbReference>
<accession>K2JBH6</accession>
<dbReference type="Gene3D" id="2.60.120.200">
    <property type="match status" value="1"/>
</dbReference>
<proteinExistence type="predicted"/>
<dbReference type="STRING" id="1207063.P24_13763"/>
<protein>
    <submittedName>
        <fullName evidence="1">Uncharacterized protein</fullName>
    </submittedName>
</protein>
<dbReference type="AlphaFoldDB" id="K2JBH6"/>
<dbReference type="RefSeq" id="WP_008945357.1">
    <property type="nucleotide sequence ID" value="NZ_AMRL01000019.1"/>
</dbReference>
<dbReference type="EMBL" id="AMRL01000019">
    <property type="protein sequence ID" value="EKE72478.1"/>
    <property type="molecule type" value="Genomic_DNA"/>
</dbReference>